<dbReference type="Proteomes" id="UP000736672">
    <property type="component" value="Unassembled WGS sequence"/>
</dbReference>
<dbReference type="OrthoDB" id="5036628at2759"/>
<organism evidence="3 4">
    <name type="scientific">Fusarium solani</name>
    <name type="common">Filamentous fungus</name>
    <dbReference type="NCBI Taxonomy" id="169388"/>
    <lineage>
        <taxon>Eukaryota</taxon>
        <taxon>Fungi</taxon>
        <taxon>Dikarya</taxon>
        <taxon>Ascomycota</taxon>
        <taxon>Pezizomycotina</taxon>
        <taxon>Sordariomycetes</taxon>
        <taxon>Hypocreomycetidae</taxon>
        <taxon>Hypocreales</taxon>
        <taxon>Nectriaceae</taxon>
        <taxon>Fusarium</taxon>
        <taxon>Fusarium solani species complex</taxon>
    </lineage>
</organism>
<evidence type="ECO:0000313" key="3">
    <source>
        <dbReference type="EMBL" id="KAH7258653.1"/>
    </source>
</evidence>
<dbReference type="EMBL" id="JAGTJS010000009">
    <property type="protein sequence ID" value="KAH7258653.1"/>
    <property type="molecule type" value="Genomic_DNA"/>
</dbReference>
<gene>
    <name evidence="3" type="ORF">B0J15DRAFT_512528</name>
</gene>
<evidence type="ECO:0000256" key="2">
    <source>
        <dbReference type="SAM" id="Phobius"/>
    </source>
</evidence>
<dbReference type="AlphaFoldDB" id="A0A9P9HKI4"/>
<feature type="transmembrane region" description="Helical" evidence="2">
    <location>
        <begin position="89"/>
        <end position="112"/>
    </location>
</feature>
<keyword evidence="2" id="KW-0812">Transmembrane</keyword>
<evidence type="ECO:0000313" key="4">
    <source>
        <dbReference type="Proteomes" id="UP000736672"/>
    </source>
</evidence>
<evidence type="ECO:0008006" key="5">
    <source>
        <dbReference type="Google" id="ProtNLM"/>
    </source>
</evidence>
<keyword evidence="2" id="KW-1133">Transmembrane helix</keyword>
<keyword evidence="2" id="KW-0472">Membrane</keyword>
<feature type="compositionally biased region" description="Basic and acidic residues" evidence="1">
    <location>
        <begin position="1"/>
        <end position="13"/>
    </location>
</feature>
<keyword evidence="4" id="KW-1185">Reference proteome</keyword>
<protein>
    <recommendedName>
        <fullName evidence="5">Transmembrane protein</fullName>
    </recommendedName>
</protein>
<sequence length="189" mass="21806">MKKPHPEQADDHGASSSRESLTAIPFRGEVRREKRPTSTMTSYTCREPQCIKSSTMRFKTQNTYLRPHRFSTLTHSPLRDMDPQPYHRWVVAGFIIIHVVLLCWILSISIALQQDRHARLVGRQLTQRPFRTKRAEFPWKDALRETEEVVADDGAEPLLPTSPRGTGWGSGNRRTSWKHNDEWGEGVFA</sequence>
<evidence type="ECO:0000256" key="1">
    <source>
        <dbReference type="SAM" id="MobiDB-lite"/>
    </source>
</evidence>
<accession>A0A9P9HKI4</accession>
<comment type="caution">
    <text evidence="3">The sequence shown here is derived from an EMBL/GenBank/DDBJ whole genome shotgun (WGS) entry which is preliminary data.</text>
</comment>
<feature type="region of interest" description="Disordered" evidence="1">
    <location>
        <begin position="1"/>
        <end position="43"/>
    </location>
</feature>
<reference evidence="3" key="1">
    <citation type="journal article" date="2021" name="Nat. Commun.">
        <title>Genetic determinants of endophytism in the Arabidopsis root mycobiome.</title>
        <authorList>
            <person name="Mesny F."/>
            <person name="Miyauchi S."/>
            <person name="Thiergart T."/>
            <person name="Pickel B."/>
            <person name="Atanasova L."/>
            <person name="Karlsson M."/>
            <person name="Huettel B."/>
            <person name="Barry K.W."/>
            <person name="Haridas S."/>
            <person name="Chen C."/>
            <person name="Bauer D."/>
            <person name="Andreopoulos W."/>
            <person name="Pangilinan J."/>
            <person name="LaButti K."/>
            <person name="Riley R."/>
            <person name="Lipzen A."/>
            <person name="Clum A."/>
            <person name="Drula E."/>
            <person name="Henrissat B."/>
            <person name="Kohler A."/>
            <person name="Grigoriev I.V."/>
            <person name="Martin F.M."/>
            <person name="Hacquard S."/>
        </authorList>
    </citation>
    <scope>NUCLEOTIDE SEQUENCE</scope>
    <source>
        <strain evidence="3">FSSC 5 MPI-SDFR-AT-0091</strain>
    </source>
</reference>
<name>A0A9P9HKI4_FUSSL</name>
<feature type="region of interest" description="Disordered" evidence="1">
    <location>
        <begin position="152"/>
        <end position="189"/>
    </location>
</feature>
<proteinExistence type="predicted"/>